<evidence type="ECO:0000313" key="1">
    <source>
        <dbReference type="EMBL" id="OGH78363.1"/>
    </source>
</evidence>
<gene>
    <name evidence="1" type="ORF">A2983_00130</name>
</gene>
<dbReference type="Proteomes" id="UP000177040">
    <property type="component" value="Unassembled WGS sequence"/>
</dbReference>
<proteinExistence type="predicted"/>
<accession>A0A1F6N3W8</accession>
<protein>
    <submittedName>
        <fullName evidence="1">Uncharacterized protein</fullName>
    </submittedName>
</protein>
<comment type="caution">
    <text evidence="1">The sequence shown here is derived from an EMBL/GenBank/DDBJ whole genome shotgun (WGS) entry which is preliminary data.</text>
</comment>
<name>A0A1F6N3W8_9BACT</name>
<organism evidence="1 2">
    <name type="scientific">Candidatus Magasanikbacteria bacterium RIFCSPLOWO2_01_FULL_40_15</name>
    <dbReference type="NCBI Taxonomy" id="1798686"/>
    <lineage>
        <taxon>Bacteria</taxon>
        <taxon>Candidatus Magasanikiibacteriota</taxon>
    </lineage>
</organism>
<sequence>MGEVTSRDYTDIQTDPIVETIELDGIGRFNFSAKELKRYTENAKFAEAIYDDLYHFLDPDKEISEEFLTQRSNDILQSLSKKQRNVFQKVINKVIELHRKTATADKPQIIDRFRRVRGSVGWSTDTILDSDFFITPFGSIVVKVRDKETWRQFAGSESTEGTMGNNTIHSAIVFGFTAKKELNDDERLIAADEAIRTTMVDANSPRVQKNIQHELFHDLYRQAIEQATECTYDVLPKENMVDDRSKATEFFLMIKNELIAYAIAGRWQLDFRRLIDGRTREKLSIALTENKILDDESIRVYIQEKIEESIGKDKHDPEIEVVYKKIKDDIMVNMALTQREIVRLELQESESFDQAIQVLLTAQDFKEVFYRLSKIDSGKEIDAMSIVKPSDNATTVNHIKIDNTMYRALYHKIPVKRLTELMELVTRYIEELKTAGSDDPDIQERLADFTSTLDYFEHNKEGLVVG</sequence>
<dbReference type="AlphaFoldDB" id="A0A1F6N3W8"/>
<reference evidence="1 2" key="1">
    <citation type="journal article" date="2016" name="Nat. Commun.">
        <title>Thousands of microbial genomes shed light on interconnected biogeochemical processes in an aquifer system.</title>
        <authorList>
            <person name="Anantharaman K."/>
            <person name="Brown C.T."/>
            <person name="Hug L.A."/>
            <person name="Sharon I."/>
            <person name="Castelle C.J."/>
            <person name="Probst A.J."/>
            <person name="Thomas B.C."/>
            <person name="Singh A."/>
            <person name="Wilkins M.J."/>
            <person name="Karaoz U."/>
            <person name="Brodie E.L."/>
            <person name="Williams K.H."/>
            <person name="Hubbard S.S."/>
            <person name="Banfield J.F."/>
        </authorList>
    </citation>
    <scope>NUCLEOTIDE SEQUENCE [LARGE SCALE GENOMIC DNA]</scope>
</reference>
<evidence type="ECO:0000313" key="2">
    <source>
        <dbReference type="Proteomes" id="UP000177040"/>
    </source>
</evidence>
<dbReference type="EMBL" id="MFQH01000012">
    <property type="protein sequence ID" value="OGH78363.1"/>
    <property type="molecule type" value="Genomic_DNA"/>
</dbReference>